<dbReference type="EMBL" id="UINC01150819">
    <property type="protein sequence ID" value="SVD44067.1"/>
    <property type="molecule type" value="Genomic_DNA"/>
</dbReference>
<evidence type="ECO:0000256" key="1">
    <source>
        <dbReference type="ARBA" id="ARBA00004613"/>
    </source>
</evidence>
<evidence type="ECO:0000256" key="2">
    <source>
        <dbReference type="ARBA" id="ARBA00022525"/>
    </source>
</evidence>
<dbReference type="PANTHER" id="PTHR40088:SF2">
    <property type="entry name" value="SECRETED SUGAR HYDROLASE"/>
    <property type="match status" value="1"/>
</dbReference>
<gene>
    <name evidence="5" type="ORF">METZ01_LOCUS396921</name>
</gene>
<keyword evidence="3" id="KW-0732">Signal</keyword>
<evidence type="ECO:0000256" key="3">
    <source>
        <dbReference type="ARBA" id="ARBA00022729"/>
    </source>
</evidence>
<protein>
    <recommendedName>
        <fullName evidence="4">Pel9A-like right handed beta-helix region domain-containing protein</fullName>
    </recommendedName>
</protein>
<comment type="subcellular location">
    <subcellularLocation>
        <location evidence="1">Secreted</location>
    </subcellularLocation>
</comment>
<dbReference type="GO" id="GO:0005576">
    <property type="term" value="C:extracellular region"/>
    <property type="evidence" value="ECO:0007669"/>
    <property type="project" value="UniProtKB-SubCell"/>
</dbReference>
<name>A0A382VC99_9ZZZZ</name>
<reference evidence="5" key="1">
    <citation type="submission" date="2018-05" db="EMBL/GenBank/DDBJ databases">
        <authorList>
            <person name="Lanie J.A."/>
            <person name="Ng W.-L."/>
            <person name="Kazmierczak K.M."/>
            <person name="Andrzejewski T.M."/>
            <person name="Davidsen T.M."/>
            <person name="Wayne K.J."/>
            <person name="Tettelin H."/>
            <person name="Glass J.I."/>
            <person name="Rusch D."/>
            <person name="Podicherti R."/>
            <person name="Tsui H.-C.T."/>
            <person name="Winkler M.E."/>
        </authorList>
    </citation>
    <scope>NUCLEOTIDE SEQUENCE</scope>
</reference>
<accession>A0A382VC99</accession>
<sequence length="187" mass="20991">MNKYLLPLLLSGLVYSTDYYVSPIGNDNNPGTVTSPFKTIQKATDNLETGDVVNIMGGVYHESVTLDNVDGSEGMPIVFRAYDYERVVIDGTKPIESAWTVHEDNIWKTQIDFDVWQLFVDREEQVMARWPNASFDDGSIWDKENHWAHGTMDQSQDPAYENGTLIDDPHGDVDLSAIGFNVENAIA</sequence>
<dbReference type="InterPro" id="IPR011050">
    <property type="entry name" value="Pectin_lyase_fold/virulence"/>
</dbReference>
<dbReference type="InterPro" id="IPR052052">
    <property type="entry name" value="Polysaccharide_Lyase_9"/>
</dbReference>
<dbReference type="Pfam" id="PF22842">
    <property type="entry name" value="Pel9A-like_beta_helix"/>
    <property type="match status" value="1"/>
</dbReference>
<dbReference type="InterPro" id="IPR012334">
    <property type="entry name" value="Pectin_lyas_fold"/>
</dbReference>
<organism evidence="5">
    <name type="scientific">marine metagenome</name>
    <dbReference type="NCBI Taxonomy" id="408172"/>
    <lineage>
        <taxon>unclassified sequences</taxon>
        <taxon>metagenomes</taxon>
        <taxon>ecological metagenomes</taxon>
    </lineage>
</organism>
<feature type="non-terminal residue" evidence="5">
    <location>
        <position position="187"/>
    </location>
</feature>
<dbReference type="Gene3D" id="2.160.20.10">
    <property type="entry name" value="Single-stranded right-handed beta-helix, Pectin lyase-like"/>
    <property type="match status" value="1"/>
</dbReference>
<evidence type="ECO:0000259" key="4">
    <source>
        <dbReference type="Pfam" id="PF22842"/>
    </source>
</evidence>
<proteinExistence type="predicted"/>
<dbReference type="AlphaFoldDB" id="A0A382VC99"/>
<dbReference type="InterPro" id="IPR053868">
    <property type="entry name" value="Pel9A-like_beta_helix"/>
</dbReference>
<keyword evidence="2" id="KW-0964">Secreted</keyword>
<dbReference type="PANTHER" id="PTHR40088">
    <property type="entry name" value="PECTATE LYASE (EUROFUNG)"/>
    <property type="match status" value="1"/>
</dbReference>
<dbReference type="GO" id="GO:0016837">
    <property type="term" value="F:carbon-oxygen lyase activity, acting on polysaccharides"/>
    <property type="evidence" value="ECO:0007669"/>
    <property type="project" value="TreeGrafter"/>
</dbReference>
<evidence type="ECO:0000313" key="5">
    <source>
        <dbReference type="EMBL" id="SVD44067.1"/>
    </source>
</evidence>
<dbReference type="SUPFAM" id="SSF51126">
    <property type="entry name" value="Pectin lyase-like"/>
    <property type="match status" value="1"/>
</dbReference>
<feature type="domain" description="Pel9A-like right handed beta-helix region" evidence="4">
    <location>
        <begin position="16"/>
        <end position="61"/>
    </location>
</feature>